<proteinExistence type="predicted"/>
<reference evidence="1" key="1">
    <citation type="submission" date="2018-02" db="EMBL/GenBank/DDBJ databases">
        <title>Rhizophora mucronata_Transcriptome.</title>
        <authorList>
            <person name="Meera S.P."/>
            <person name="Sreeshan A."/>
            <person name="Augustine A."/>
        </authorList>
    </citation>
    <scope>NUCLEOTIDE SEQUENCE</scope>
    <source>
        <tissue evidence="1">Leaf</tissue>
    </source>
</reference>
<name>A0A2P2N713_RHIMU</name>
<sequence>MMRKKLRSMKRVLELSSAWKSGEARGEFCRDPRQQALVA</sequence>
<protein>
    <submittedName>
        <fullName evidence="1">Uncharacterized protein</fullName>
    </submittedName>
</protein>
<evidence type="ECO:0000313" key="1">
    <source>
        <dbReference type="EMBL" id="MBX38258.1"/>
    </source>
</evidence>
<dbReference type="EMBL" id="GGEC01057774">
    <property type="protein sequence ID" value="MBX38258.1"/>
    <property type="molecule type" value="Transcribed_RNA"/>
</dbReference>
<organism evidence="1">
    <name type="scientific">Rhizophora mucronata</name>
    <name type="common">Asiatic mangrove</name>
    <dbReference type="NCBI Taxonomy" id="61149"/>
    <lineage>
        <taxon>Eukaryota</taxon>
        <taxon>Viridiplantae</taxon>
        <taxon>Streptophyta</taxon>
        <taxon>Embryophyta</taxon>
        <taxon>Tracheophyta</taxon>
        <taxon>Spermatophyta</taxon>
        <taxon>Magnoliopsida</taxon>
        <taxon>eudicotyledons</taxon>
        <taxon>Gunneridae</taxon>
        <taxon>Pentapetalae</taxon>
        <taxon>rosids</taxon>
        <taxon>fabids</taxon>
        <taxon>Malpighiales</taxon>
        <taxon>Rhizophoraceae</taxon>
        <taxon>Rhizophora</taxon>
    </lineage>
</organism>
<dbReference type="AlphaFoldDB" id="A0A2P2N713"/>
<accession>A0A2P2N713</accession>